<keyword evidence="3" id="KW-1185">Reference proteome</keyword>
<comment type="caution">
    <text evidence="2">The sequence shown here is derived from an EMBL/GenBank/DDBJ whole genome shotgun (WGS) entry which is preliminary data.</text>
</comment>
<evidence type="ECO:0000256" key="1">
    <source>
        <dbReference type="SAM" id="MobiDB-lite"/>
    </source>
</evidence>
<feature type="compositionally biased region" description="Polar residues" evidence="1">
    <location>
        <begin position="49"/>
        <end position="82"/>
    </location>
</feature>
<evidence type="ECO:0000313" key="3">
    <source>
        <dbReference type="Proteomes" id="UP001190926"/>
    </source>
</evidence>
<evidence type="ECO:0000313" key="2">
    <source>
        <dbReference type="EMBL" id="KAH6824682.1"/>
    </source>
</evidence>
<reference evidence="2 3" key="1">
    <citation type="journal article" date="2021" name="Nat. Commun.">
        <title>Incipient diploidization of the medicinal plant Perilla within 10,000 years.</title>
        <authorList>
            <person name="Zhang Y."/>
            <person name="Shen Q."/>
            <person name="Leng L."/>
            <person name="Zhang D."/>
            <person name="Chen S."/>
            <person name="Shi Y."/>
            <person name="Ning Z."/>
            <person name="Chen S."/>
        </authorList>
    </citation>
    <scope>NUCLEOTIDE SEQUENCE [LARGE SCALE GENOMIC DNA]</scope>
    <source>
        <strain evidence="3">cv. PC099</strain>
    </source>
</reference>
<proteinExistence type="predicted"/>
<feature type="region of interest" description="Disordered" evidence="1">
    <location>
        <begin position="1"/>
        <end position="127"/>
    </location>
</feature>
<protein>
    <submittedName>
        <fullName evidence="2">Uncharacterized protein</fullName>
    </submittedName>
</protein>
<dbReference type="Proteomes" id="UP001190926">
    <property type="component" value="Unassembled WGS sequence"/>
</dbReference>
<name>A0AAD4P3G4_PERFH</name>
<sequence>MRPYQTLRNGLEPACNIPYPSDLTPANIRRPSLLNPPISEDIFAADCSGASTVPPSPSDLQANILSPPQSPNTSLKSTSPPENTEAGHSIPSPPTMDLPSAKRAVPPPNSNQSSINRRWISSEIGIN</sequence>
<dbReference type="AlphaFoldDB" id="A0AAD4P3G4"/>
<dbReference type="EMBL" id="SDAM02000322">
    <property type="protein sequence ID" value="KAH6824682.1"/>
    <property type="molecule type" value="Genomic_DNA"/>
</dbReference>
<organism evidence="2 3">
    <name type="scientific">Perilla frutescens var. hirtella</name>
    <name type="common">Perilla citriodora</name>
    <name type="synonym">Perilla setoyensis</name>
    <dbReference type="NCBI Taxonomy" id="608512"/>
    <lineage>
        <taxon>Eukaryota</taxon>
        <taxon>Viridiplantae</taxon>
        <taxon>Streptophyta</taxon>
        <taxon>Embryophyta</taxon>
        <taxon>Tracheophyta</taxon>
        <taxon>Spermatophyta</taxon>
        <taxon>Magnoliopsida</taxon>
        <taxon>eudicotyledons</taxon>
        <taxon>Gunneridae</taxon>
        <taxon>Pentapetalae</taxon>
        <taxon>asterids</taxon>
        <taxon>lamiids</taxon>
        <taxon>Lamiales</taxon>
        <taxon>Lamiaceae</taxon>
        <taxon>Nepetoideae</taxon>
        <taxon>Elsholtzieae</taxon>
        <taxon>Perilla</taxon>
    </lineage>
</organism>
<gene>
    <name evidence="2" type="ORF">C2S53_001911</name>
</gene>
<accession>A0AAD4P3G4</accession>